<proteinExistence type="predicted"/>
<protein>
    <submittedName>
        <fullName evidence="1">Uncharacterized protein</fullName>
    </submittedName>
</protein>
<comment type="caution">
    <text evidence="1">The sequence shown here is derived from an EMBL/GenBank/DDBJ whole genome shotgun (WGS) entry which is preliminary data.</text>
</comment>
<dbReference type="RefSeq" id="WP_003295350.1">
    <property type="nucleotide sequence ID" value="NZ_KK020676.1"/>
</dbReference>
<gene>
    <name evidence="1" type="ORF">B597_013145</name>
</gene>
<dbReference type="AlphaFoldDB" id="A0A061JR12"/>
<name>A0A061JR12_STUST</name>
<accession>A0A061JR12</accession>
<dbReference type="OrthoDB" id="6899794at2"/>
<evidence type="ECO:0000313" key="2">
    <source>
        <dbReference type="Proteomes" id="UP000026923"/>
    </source>
</evidence>
<dbReference type="EMBL" id="AMCZ02000016">
    <property type="protein sequence ID" value="EWC40770.1"/>
    <property type="molecule type" value="Genomic_DNA"/>
</dbReference>
<dbReference type="Proteomes" id="UP000026923">
    <property type="component" value="Unassembled WGS sequence"/>
</dbReference>
<sequence length="80" mass="9126">MSELKPYRIHYRINGEPASLLMSSFELPSLEQAELEILLQHVREPRAAVDAPWENPVRPSEASRLAELGVSDIQIEEESR</sequence>
<organism evidence="1 2">
    <name type="scientific">Stutzerimonas stutzeri KOS6</name>
    <dbReference type="NCBI Taxonomy" id="1218352"/>
    <lineage>
        <taxon>Bacteria</taxon>
        <taxon>Pseudomonadati</taxon>
        <taxon>Pseudomonadota</taxon>
        <taxon>Gammaproteobacteria</taxon>
        <taxon>Pseudomonadales</taxon>
        <taxon>Pseudomonadaceae</taxon>
        <taxon>Stutzerimonas</taxon>
    </lineage>
</organism>
<evidence type="ECO:0000313" key="1">
    <source>
        <dbReference type="EMBL" id="EWC40770.1"/>
    </source>
</evidence>
<dbReference type="HOGENOM" id="CLU_2438555_0_0_6"/>
<reference evidence="1 2" key="1">
    <citation type="journal article" date="2013" name="Genome Announc.">
        <title>Draft Genome of the Nitrogen-Fixing Bacterium Pseudomonas stutzeri Strain KOS6 Isolated from Industrial Hydrocarbon Sludge.</title>
        <authorList>
            <person name="Grigoryeva T.V."/>
            <person name="Laikov A.V."/>
            <person name="Naumova R.P."/>
            <person name="Manolov A.I."/>
            <person name="Larin A.K."/>
            <person name="Karpova I.Y."/>
            <person name="Semashko T.A."/>
            <person name="Alexeev D.G."/>
            <person name="Kostryukova E.S."/>
            <person name="Muller R."/>
            <person name="Govorun V.M."/>
        </authorList>
    </citation>
    <scope>NUCLEOTIDE SEQUENCE [LARGE SCALE GENOMIC DNA]</scope>
    <source>
        <strain evidence="1 2">KOS6</strain>
    </source>
</reference>
<dbReference type="eggNOG" id="ENOG502ZSW0">
    <property type="taxonomic scope" value="Bacteria"/>
</dbReference>